<evidence type="ECO:0000256" key="6">
    <source>
        <dbReference type="ARBA" id="ARBA00023125"/>
    </source>
</evidence>
<feature type="coiled-coil region" evidence="7">
    <location>
        <begin position="234"/>
        <end position="485"/>
    </location>
</feature>
<proteinExistence type="inferred from homology"/>
<dbReference type="GO" id="GO:0007059">
    <property type="term" value="P:chromosome segregation"/>
    <property type="evidence" value="ECO:0007669"/>
    <property type="project" value="UniProtKB-UniRule"/>
</dbReference>
<dbReference type="PANTHER" id="PTHR43977">
    <property type="entry name" value="STRUCTURAL MAINTENANCE OF CHROMOSOMES PROTEIN 3"/>
    <property type="match status" value="1"/>
</dbReference>
<dbReference type="InterPro" id="IPR003395">
    <property type="entry name" value="RecF/RecN/SMC_N"/>
</dbReference>
<name>A0A223I2M6_THETR</name>
<sequence>MFLKRLEIIGFKSFADKVVLNFEKGITAIVGPNGSGKSNISDAVRLVLGEQSIKNLRGNKLEDVIFVGTDKRKPLSFAEVNLTLDNSDHTLPLDFTEVVITRKIFRSGESEFYINKTQCRLKDVYELFMDTGIGRDGYSIIGQGKIDEILVSRPEDRRQIFEEASGISKYKYKKEEALKKLIATNENINRINDILCEIQNQLEPLYEQKEKAEMYTKLQEEKKRVDITIHYFDVEELFKKLNNLKEEQDIIEKEILKFQSEIEDRNKTLDNEESEINNLKKELDINKEDYFNSLNDIETINGKIDLLNEKIKNSQENIDRLKKSLDEGKTKSTTVLKDIENIKNDIKRLESRKMELEANLNDLTLKYNSIKEEADMKQIEVETAKEDIVDILNEIAENKNNLGTTELMKNNMVEKLNELNKTQEMLLGDINNKKEEIFKISSNIQSLKDEIKKLYSEKNSVETDLNALENEIKIRNEEYGRMLNEYNSNLSRLKVLREMDRDYEGYSYSIKNLMKYVETDNKVKQNVLGVVGELIKVKSEHSLAIEIALGSAIQDVITKTTEDAKDLISILKKNNFGRATFLPLDNISYKSFDQSLDNVDGVVGLASDIIEYDKRIEKAIKFILGRVIITRDIDTALLLTRKFKNQYKIVTLKGEVINPGGSITGGSINHKSQNILKRKEDIKYASMRCDKLEKDLKELEKSKEGLMRKTESIKEKLDNLSKDINNREIIFAEYTKNKVTLESEIEKLSAIIKDNEIEKSQIEEAIENYNKEIESYKDKISILYEKKSSLDRIIKEYKDNRDNNNGLLNKLEAEITDLKIELARYEQNLQNDISKLNEKQLEYENTIKYISEIESSLNKYESYKITYEEAKQKSIEENVALNDKLKLTSNKIQKLEDMLNQKVDKNNDAKNELIILEKEHSKRLEKERGLDLNIQKIEMEIENIKNRLWEDYEITIGNAKSYLINESISTLRQRSLKLAAMIRDLGVVNLNSIEEYRNLKERFDFLKKQYDDLVDARNSLNSIIEETNKIIKIKFKDNFELIEAQFKETFKKLFGGGRAELILTNPDDLLNTGIEINVQPPGKKLQNISLLSGGEKALVAISLLFAMILIRPTPFCILDEIDAALDDANVDRFASYLKELSKDSQFIVVTHRKGTMSVADTLYGVTMQEKGVSKLLSLKLETA</sequence>
<keyword evidence="3 7" id="KW-0547">Nucleotide-binding</keyword>
<dbReference type="GO" id="GO:0005524">
    <property type="term" value="F:ATP binding"/>
    <property type="evidence" value="ECO:0007669"/>
    <property type="project" value="UniProtKB-UniRule"/>
</dbReference>
<dbReference type="HAMAP" id="MF_01894">
    <property type="entry name" value="Smc_prok"/>
    <property type="match status" value="1"/>
</dbReference>
<dbReference type="GO" id="GO:0006260">
    <property type="term" value="P:DNA replication"/>
    <property type="evidence" value="ECO:0007669"/>
    <property type="project" value="UniProtKB-UniRule"/>
</dbReference>
<dbReference type="PIRSF" id="PIRSF005719">
    <property type="entry name" value="SMC"/>
    <property type="match status" value="1"/>
</dbReference>
<dbReference type="GO" id="GO:0005694">
    <property type="term" value="C:chromosome"/>
    <property type="evidence" value="ECO:0007669"/>
    <property type="project" value="InterPro"/>
</dbReference>
<dbReference type="GO" id="GO:0030261">
    <property type="term" value="P:chromosome condensation"/>
    <property type="evidence" value="ECO:0007669"/>
    <property type="project" value="InterPro"/>
</dbReference>
<organism evidence="9 10">
    <name type="scientific">Thermoanaerobacterium thermosaccharolyticum</name>
    <name type="common">Clostridium thermosaccharolyticum</name>
    <dbReference type="NCBI Taxonomy" id="1517"/>
    <lineage>
        <taxon>Bacteria</taxon>
        <taxon>Bacillati</taxon>
        <taxon>Bacillota</taxon>
        <taxon>Clostridia</taxon>
        <taxon>Thermoanaerobacterales</taxon>
        <taxon>Thermoanaerobacteraceae</taxon>
        <taxon>Thermoanaerobacterium</taxon>
    </lineage>
</organism>
<dbReference type="CDD" id="cd03278">
    <property type="entry name" value="ABC_SMC_barmotin"/>
    <property type="match status" value="1"/>
</dbReference>
<dbReference type="InterPro" id="IPR024704">
    <property type="entry name" value="SMC"/>
</dbReference>
<dbReference type="EMBL" id="CP016893">
    <property type="protein sequence ID" value="AST58958.1"/>
    <property type="molecule type" value="Genomic_DNA"/>
</dbReference>
<evidence type="ECO:0000256" key="3">
    <source>
        <dbReference type="ARBA" id="ARBA00022741"/>
    </source>
</evidence>
<dbReference type="SUPFAM" id="SSF75553">
    <property type="entry name" value="Smc hinge domain"/>
    <property type="match status" value="1"/>
</dbReference>
<evidence type="ECO:0000256" key="1">
    <source>
        <dbReference type="ARBA" id="ARBA00004496"/>
    </source>
</evidence>
<evidence type="ECO:0000259" key="8">
    <source>
        <dbReference type="SMART" id="SM00968"/>
    </source>
</evidence>
<evidence type="ECO:0000256" key="7">
    <source>
        <dbReference type="HAMAP-Rule" id="MF_01894"/>
    </source>
</evidence>
<gene>
    <name evidence="7" type="primary">smc</name>
    <name evidence="9" type="ORF">Thert_03205</name>
</gene>
<dbReference type="AlphaFoldDB" id="A0A223I2M6"/>
<dbReference type="Pfam" id="PF02463">
    <property type="entry name" value="SMC_N"/>
    <property type="match status" value="1"/>
</dbReference>
<dbReference type="Gene3D" id="1.10.287.1490">
    <property type="match status" value="1"/>
</dbReference>
<evidence type="ECO:0000313" key="9">
    <source>
        <dbReference type="EMBL" id="AST58958.1"/>
    </source>
</evidence>
<comment type="domain">
    <text evidence="7">Contains large globular domains required for ATP hydrolysis at each terminus and a third globular domain forming a flexible hinge near the middle of the molecule. These domains are separated by coiled-coil structures.</text>
</comment>
<keyword evidence="6 7" id="KW-0238">DNA-binding</keyword>
<dbReference type="Pfam" id="PF06470">
    <property type="entry name" value="SMC_hinge"/>
    <property type="match status" value="1"/>
</dbReference>
<feature type="binding site" evidence="7">
    <location>
        <begin position="32"/>
        <end position="39"/>
    </location>
    <ligand>
        <name>ATP</name>
        <dbReference type="ChEBI" id="CHEBI:30616"/>
    </ligand>
</feature>
<feature type="coiled-coil region" evidence="7">
    <location>
        <begin position="989"/>
        <end position="1016"/>
    </location>
</feature>
<dbReference type="GO" id="GO:0016887">
    <property type="term" value="F:ATP hydrolysis activity"/>
    <property type="evidence" value="ECO:0007669"/>
    <property type="project" value="InterPro"/>
</dbReference>
<dbReference type="InterPro" id="IPR010935">
    <property type="entry name" value="SMC_hinge"/>
</dbReference>
<dbReference type="FunFam" id="3.40.50.300:FF:000901">
    <property type="entry name" value="Chromosome partition protein Smc"/>
    <property type="match status" value="1"/>
</dbReference>
<keyword evidence="2 7" id="KW-0963">Cytoplasm</keyword>
<dbReference type="Gene3D" id="1.20.5.1160">
    <property type="entry name" value="Vasodilator-stimulated phosphoprotein"/>
    <property type="match status" value="1"/>
</dbReference>
<dbReference type="SUPFAM" id="SSF57997">
    <property type="entry name" value="Tropomyosin"/>
    <property type="match status" value="1"/>
</dbReference>
<dbReference type="GO" id="GO:0007062">
    <property type="term" value="P:sister chromatid cohesion"/>
    <property type="evidence" value="ECO:0007669"/>
    <property type="project" value="InterPro"/>
</dbReference>
<dbReference type="InterPro" id="IPR036277">
    <property type="entry name" value="SMC_hinge_sf"/>
</dbReference>
<dbReference type="Gene3D" id="3.40.50.300">
    <property type="entry name" value="P-loop containing nucleotide triphosphate hydrolases"/>
    <property type="match status" value="2"/>
</dbReference>
<dbReference type="GO" id="GO:0005737">
    <property type="term" value="C:cytoplasm"/>
    <property type="evidence" value="ECO:0007669"/>
    <property type="project" value="UniProtKB-SubCell"/>
</dbReference>
<evidence type="ECO:0000256" key="4">
    <source>
        <dbReference type="ARBA" id="ARBA00022840"/>
    </source>
</evidence>
<dbReference type="InterPro" id="IPR027417">
    <property type="entry name" value="P-loop_NTPase"/>
</dbReference>
<dbReference type="Gene3D" id="1.20.1060.20">
    <property type="match status" value="1"/>
</dbReference>
<evidence type="ECO:0000313" key="10">
    <source>
        <dbReference type="Proteomes" id="UP000214975"/>
    </source>
</evidence>
<comment type="similarity">
    <text evidence="7">Belongs to the SMC family.</text>
</comment>
<comment type="subunit">
    <text evidence="7">Homodimer.</text>
</comment>
<dbReference type="Proteomes" id="UP000214975">
    <property type="component" value="Chromosome"/>
</dbReference>
<dbReference type="RefSeq" id="WP_094397984.1">
    <property type="nucleotide sequence ID" value="NZ_CP016893.1"/>
</dbReference>
<dbReference type="SUPFAM" id="SSF52540">
    <property type="entry name" value="P-loop containing nucleoside triphosphate hydrolases"/>
    <property type="match status" value="1"/>
</dbReference>
<comment type="subcellular location">
    <subcellularLocation>
        <location evidence="1 7">Cytoplasm</location>
    </subcellularLocation>
</comment>
<dbReference type="Gene3D" id="6.10.140.1720">
    <property type="match status" value="1"/>
</dbReference>
<dbReference type="FunFam" id="3.40.50.300:FF:000984">
    <property type="entry name" value="Chromosome partition protein Smc"/>
    <property type="match status" value="1"/>
</dbReference>
<accession>A0A223I2M6</accession>
<feature type="domain" description="SMC hinge" evidence="8">
    <location>
        <begin position="525"/>
        <end position="640"/>
    </location>
</feature>
<comment type="function">
    <text evidence="7">Required for chromosome condensation and partitioning.</text>
</comment>
<dbReference type="SMART" id="SM00968">
    <property type="entry name" value="SMC_hinge"/>
    <property type="match status" value="1"/>
</dbReference>
<evidence type="ECO:0000256" key="5">
    <source>
        <dbReference type="ARBA" id="ARBA00023054"/>
    </source>
</evidence>
<protein>
    <recommendedName>
        <fullName evidence="7">Chromosome partition protein Smc</fullName>
    </recommendedName>
</protein>
<dbReference type="Gene3D" id="3.30.70.1620">
    <property type="match status" value="1"/>
</dbReference>
<evidence type="ECO:0000256" key="2">
    <source>
        <dbReference type="ARBA" id="ARBA00022490"/>
    </source>
</evidence>
<reference evidence="9 10" key="1">
    <citation type="submission" date="2016-08" db="EMBL/GenBank/DDBJ databases">
        <title>A novel genetic cassette of butanologenic Thermoanaerobacterium thermosaccharolyticum that directly convert cellulose to butanol.</title>
        <authorList>
            <person name="Li T."/>
            <person name="He J."/>
        </authorList>
    </citation>
    <scope>NUCLEOTIDE SEQUENCE [LARGE SCALE GENOMIC DNA]</scope>
    <source>
        <strain evidence="9 10">TG57</strain>
    </source>
</reference>
<keyword evidence="5 7" id="KW-0175">Coiled coil</keyword>
<dbReference type="NCBIfam" id="TIGR02168">
    <property type="entry name" value="SMC_prok_B"/>
    <property type="match status" value="1"/>
</dbReference>
<dbReference type="InterPro" id="IPR011890">
    <property type="entry name" value="SMC_prok"/>
</dbReference>
<keyword evidence="4 7" id="KW-0067">ATP-binding</keyword>
<feature type="coiled-coil region" evidence="7">
    <location>
        <begin position="682"/>
        <end position="947"/>
    </location>
</feature>
<dbReference type="GO" id="GO:0003677">
    <property type="term" value="F:DNA binding"/>
    <property type="evidence" value="ECO:0007669"/>
    <property type="project" value="UniProtKB-UniRule"/>
</dbReference>